<reference evidence="2" key="1">
    <citation type="submission" date="2016-06" db="EMBL/GenBank/DDBJ databases">
        <authorList>
            <person name="Varghese N."/>
            <person name="Submissions Spin"/>
        </authorList>
    </citation>
    <scope>NUCLEOTIDE SEQUENCE [LARGE SCALE GENOMIC DNA]</scope>
    <source>
        <strain evidence="2">DSM 45431</strain>
    </source>
</reference>
<organism evidence="1 2">
    <name type="scientific">Micromonospora rhizosphaerae</name>
    <dbReference type="NCBI Taxonomy" id="568872"/>
    <lineage>
        <taxon>Bacteria</taxon>
        <taxon>Bacillati</taxon>
        <taxon>Actinomycetota</taxon>
        <taxon>Actinomycetes</taxon>
        <taxon>Micromonosporales</taxon>
        <taxon>Micromonosporaceae</taxon>
        <taxon>Micromonospora</taxon>
    </lineage>
</organism>
<gene>
    <name evidence="1" type="ORF">GA0070624_5129</name>
</gene>
<dbReference type="AlphaFoldDB" id="A0A1C6SZL0"/>
<name>A0A1C6SZL0_9ACTN</name>
<proteinExistence type="predicted"/>
<dbReference type="Gene3D" id="3.55.50.10">
    <property type="entry name" value="Baseplate protein-like domains"/>
    <property type="match status" value="1"/>
</dbReference>
<dbReference type="Proteomes" id="UP000199413">
    <property type="component" value="Unassembled WGS sequence"/>
</dbReference>
<accession>A0A1C6SZL0</accession>
<dbReference type="EMBL" id="FMHV01000002">
    <property type="protein sequence ID" value="SCL34961.1"/>
    <property type="molecule type" value="Genomic_DNA"/>
</dbReference>
<dbReference type="Pfam" id="PF05954">
    <property type="entry name" value="Phage_GPD"/>
    <property type="match status" value="1"/>
</dbReference>
<sequence length="376" mass="40711">MPHDSLRIEIGGAEAPDLYDDLLSLEVELDEQLTGMFRMTVALLPRPDGSWAYLDDERFTVWQRVVISAGLDGDSPQLITGYITHLRPDFGPGAEQCVLEVWGLDAGVLMDRADRLRAWAGKRDSDIASEIFRSYGLTPHVTATRVVHEEQVSTIVQRETDLQLLKRLALRNGFECWVDGDTGHFGPAGLSGSPQPVLAVHFGDETTVDRFRLEVDALAPAEVTMHQIDRITGEPLATTAEKGSEKQLGATGPDGLLKAGLDPGRVAVGQTVATGLPEMEALCQGLCDRGAWFVTGEGEVAANQYGTVLKPHATVTVKGVGEPYSGVYYVTHVTHRFTADGYRQEFKVRRNALRPSGDEQFTADAGGLLSALAGAL</sequence>
<evidence type="ECO:0000313" key="2">
    <source>
        <dbReference type="Proteomes" id="UP000199413"/>
    </source>
</evidence>
<protein>
    <submittedName>
        <fullName evidence="1">Phage protein D</fullName>
    </submittedName>
</protein>
<dbReference type="SUPFAM" id="SSF69279">
    <property type="entry name" value="Phage tail proteins"/>
    <property type="match status" value="1"/>
</dbReference>
<dbReference type="Gene3D" id="2.30.110.50">
    <property type="match status" value="1"/>
</dbReference>
<keyword evidence="2" id="KW-1185">Reference proteome</keyword>
<dbReference type="RefSeq" id="WP_091345358.1">
    <property type="nucleotide sequence ID" value="NZ_FMHV01000002.1"/>
</dbReference>
<dbReference type="OrthoDB" id="1907165at2"/>
<dbReference type="STRING" id="568872.GA0070624_5129"/>
<evidence type="ECO:0000313" key="1">
    <source>
        <dbReference type="EMBL" id="SCL34961.1"/>
    </source>
</evidence>